<gene>
    <name evidence="15" type="ORF">CVIRNUC_009497</name>
</gene>
<protein>
    <recommendedName>
        <fullName evidence="3">non-specific serine/threonine protein kinase</fullName>
        <ecNumber evidence="3">2.7.11.1</ecNumber>
    </recommendedName>
</protein>
<dbReference type="GO" id="GO:0005524">
    <property type="term" value="F:ATP binding"/>
    <property type="evidence" value="ECO:0007669"/>
    <property type="project" value="UniProtKB-UniRule"/>
</dbReference>
<feature type="domain" description="Protein kinase" evidence="14">
    <location>
        <begin position="559"/>
        <end position="815"/>
    </location>
</feature>
<evidence type="ECO:0000259" key="14">
    <source>
        <dbReference type="PROSITE" id="PS50011"/>
    </source>
</evidence>
<dbReference type="Gene3D" id="3.30.200.20">
    <property type="entry name" value="Phosphorylase Kinase, domain 1"/>
    <property type="match status" value="1"/>
</dbReference>
<dbReference type="FunFam" id="3.30.200.20:FF:000060">
    <property type="entry name" value="Serine/threonine-protein kinase isoform 1"/>
    <property type="match status" value="1"/>
</dbReference>
<feature type="binding site" evidence="12">
    <location>
        <position position="586"/>
    </location>
    <ligand>
        <name>ATP</name>
        <dbReference type="ChEBI" id="CHEBI:30616"/>
    </ligand>
</feature>
<dbReference type="Proteomes" id="UP001314263">
    <property type="component" value="Unassembled WGS sequence"/>
</dbReference>
<dbReference type="Pfam" id="PF14381">
    <property type="entry name" value="EDR1_CTR1_ARMC3_pept"/>
    <property type="match status" value="1"/>
</dbReference>
<feature type="region of interest" description="Disordered" evidence="13">
    <location>
        <begin position="309"/>
        <end position="330"/>
    </location>
</feature>
<dbReference type="SUPFAM" id="SSF56112">
    <property type="entry name" value="Protein kinase-like (PK-like)"/>
    <property type="match status" value="1"/>
</dbReference>
<evidence type="ECO:0000256" key="10">
    <source>
        <dbReference type="ARBA" id="ARBA00047899"/>
    </source>
</evidence>
<dbReference type="EMBL" id="CAUYUE010000014">
    <property type="protein sequence ID" value="CAK0786284.1"/>
    <property type="molecule type" value="Genomic_DNA"/>
</dbReference>
<dbReference type="SMART" id="SM00220">
    <property type="entry name" value="S_TKc"/>
    <property type="match status" value="1"/>
</dbReference>
<dbReference type="InterPro" id="IPR017441">
    <property type="entry name" value="Protein_kinase_ATP_BS"/>
</dbReference>
<keyword evidence="5" id="KW-0808">Transferase</keyword>
<dbReference type="CDD" id="cd13999">
    <property type="entry name" value="STKc_MAP3K-like"/>
    <property type="match status" value="1"/>
</dbReference>
<comment type="catalytic activity">
    <reaction evidence="11">
        <text>L-seryl-[protein] + ATP = O-phospho-L-seryl-[protein] + ADP + H(+)</text>
        <dbReference type="Rhea" id="RHEA:17989"/>
        <dbReference type="Rhea" id="RHEA-COMP:9863"/>
        <dbReference type="Rhea" id="RHEA-COMP:11604"/>
        <dbReference type="ChEBI" id="CHEBI:15378"/>
        <dbReference type="ChEBI" id="CHEBI:29999"/>
        <dbReference type="ChEBI" id="CHEBI:30616"/>
        <dbReference type="ChEBI" id="CHEBI:83421"/>
        <dbReference type="ChEBI" id="CHEBI:456216"/>
        <dbReference type="EC" id="2.7.11.1"/>
    </reaction>
</comment>
<evidence type="ECO:0000256" key="2">
    <source>
        <dbReference type="ARBA" id="ARBA00010507"/>
    </source>
</evidence>
<evidence type="ECO:0000256" key="12">
    <source>
        <dbReference type="PROSITE-ProRule" id="PRU10141"/>
    </source>
</evidence>
<dbReference type="InterPro" id="IPR000719">
    <property type="entry name" value="Prot_kinase_dom"/>
</dbReference>
<dbReference type="InterPro" id="IPR011009">
    <property type="entry name" value="Kinase-like_dom_sf"/>
</dbReference>
<name>A0AAV1IG17_9CHLO</name>
<comment type="similarity">
    <text evidence="2">Belongs to the protein kinase superfamily. TKL Ser/Thr protein kinase family. RAF subfamily.</text>
</comment>
<evidence type="ECO:0000313" key="15">
    <source>
        <dbReference type="EMBL" id="CAK0786284.1"/>
    </source>
</evidence>
<reference evidence="15 16" key="1">
    <citation type="submission" date="2023-10" db="EMBL/GenBank/DDBJ databases">
        <authorList>
            <person name="Maclean D."/>
            <person name="Macfadyen A."/>
        </authorList>
    </citation>
    <scope>NUCLEOTIDE SEQUENCE [LARGE SCALE GENOMIC DNA]</scope>
</reference>
<sequence>MPTQYNNAPNHAPTPSFDTVMAVALSESASEADQARAVEGQEATDMLRAKQLSLSMAASGGAAEALSFKLWDTDCLEYHDIVCDGVYDPRGAFPELQSPSARRIFPCLNDLRSIPFWQGDLREVIVVEHDSDEELVKVDAKAAEAIDVHCDQGPIACIQALATVVSEHMGGAMDHHSLSQAYTAFQAQLKDRLQSRILPIGSLAVGLPRHRALLFKTLADACELPCCLLRGDALGVSGGSDEMAAVVVRAEAQELVVDLVQRPGSTSPSTLPSFAQSGRGGKALRSALYAAAGSEQLRESISAGLNWMDGEPKEGPDLVPSLQGGSSAASLATDVPEAMAADSARPGFTHMQPLLSPFQDTELQQSFHSLRENGHAAGRPEDHSSEAASAFHVFRGSLEHNPTWHPSQDPEYSRMAAIHAGDYVSSSAASAAALCSEYNLSPSCRQAEVRSQPQASIQPLQPMPNAPPDPLPWDFSKAPAYAAQSDMSVHRPSHGSDPPRATSFLAGTQLPPLLEGDEATPEGDTSSADTAVQALSSQIVSMDFGSESSAEWEIEADELTLGPRIGIGSFGEVFRGTWRHTDVAVKRFLEQDLSPQVITDFKAEVSLMQRLKHPNVVMFMGACTQAPNLSIVTQFAPRGSLFRILHRMAGLALDDRRRLRMALDVARGMNYLHSCRPPIVHRDLKSPNLLVDKDWTCKVCDFGLSRVRRSTWMSAKSQAGTPEWTAPEVLRGQSYNEKSDVYSFGVILWELFMGQEPWQDKNAMQVVGAVGWDNARLPVPETLPPAIAGLILQSWAEPAERPGFGDIIDRLKPLLLVDSLYPKKDSAPAKEPVGAEPAAMAS</sequence>
<comment type="catalytic activity">
    <reaction evidence="10">
        <text>L-threonyl-[protein] + ATP = O-phospho-L-threonyl-[protein] + ADP + H(+)</text>
        <dbReference type="Rhea" id="RHEA:46608"/>
        <dbReference type="Rhea" id="RHEA-COMP:11060"/>
        <dbReference type="Rhea" id="RHEA-COMP:11605"/>
        <dbReference type="ChEBI" id="CHEBI:15378"/>
        <dbReference type="ChEBI" id="CHEBI:30013"/>
        <dbReference type="ChEBI" id="CHEBI:30616"/>
        <dbReference type="ChEBI" id="CHEBI:61977"/>
        <dbReference type="ChEBI" id="CHEBI:456216"/>
        <dbReference type="EC" id="2.7.11.1"/>
    </reaction>
</comment>
<dbReference type="InterPro" id="IPR051681">
    <property type="entry name" value="Ser/Thr_Kinases-Pseudokinases"/>
</dbReference>
<evidence type="ECO:0000256" key="4">
    <source>
        <dbReference type="ARBA" id="ARBA00022527"/>
    </source>
</evidence>
<feature type="compositionally biased region" description="Pro residues" evidence="13">
    <location>
        <begin position="461"/>
        <end position="471"/>
    </location>
</feature>
<dbReference type="PROSITE" id="PS00107">
    <property type="entry name" value="PROTEIN_KINASE_ATP"/>
    <property type="match status" value="1"/>
</dbReference>
<dbReference type="AlphaFoldDB" id="A0AAV1IG17"/>
<keyword evidence="4" id="KW-0723">Serine/threonine-protein kinase</keyword>
<feature type="compositionally biased region" description="Low complexity" evidence="13">
    <location>
        <begin position="321"/>
        <end position="330"/>
    </location>
</feature>
<dbReference type="GO" id="GO:0004674">
    <property type="term" value="F:protein serine/threonine kinase activity"/>
    <property type="evidence" value="ECO:0007669"/>
    <property type="project" value="UniProtKB-KW"/>
</dbReference>
<comment type="caution">
    <text evidence="15">The sequence shown here is derived from an EMBL/GenBank/DDBJ whole genome shotgun (WGS) entry which is preliminary data.</text>
</comment>
<dbReference type="PROSITE" id="PS50011">
    <property type="entry name" value="PROTEIN_KINASE_DOM"/>
    <property type="match status" value="1"/>
</dbReference>
<proteinExistence type="inferred from homology"/>
<dbReference type="GO" id="GO:0016020">
    <property type="term" value="C:membrane"/>
    <property type="evidence" value="ECO:0007669"/>
    <property type="project" value="UniProtKB-SubCell"/>
</dbReference>
<keyword evidence="7" id="KW-0418">Kinase</keyword>
<dbReference type="InterPro" id="IPR001245">
    <property type="entry name" value="Ser-Thr/Tyr_kinase_cat_dom"/>
</dbReference>
<feature type="region of interest" description="Disordered" evidence="13">
    <location>
        <begin position="446"/>
        <end position="505"/>
    </location>
</feature>
<organism evidence="15 16">
    <name type="scientific">Coccomyxa viridis</name>
    <dbReference type="NCBI Taxonomy" id="1274662"/>
    <lineage>
        <taxon>Eukaryota</taxon>
        <taxon>Viridiplantae</taxon>
        <taxon>Chlorophyta</taxon>
        <taxon>core chlorophytes</taxon>
        <taxon>Trebouxiophyceae</taxon>
        <taxon>Trebouxiophyceae incertae sedis</taxon>
        <taxon>Coccomyxaceae</taxon>
        <taxon>Coccomyxa</taxon>
    </lineage>
</organism>
<evidence type="ECO:0000256" key="11">
    <source>
        <dbReference type="ARBA" id="ARBA00048679"/>
    </source>
</evidence>
<evidence type="ECO:0000256" key="9">
    <source>
        <dbReference type="ARBA" id="ARBA00023136"/>
    </source>
</evidence>
<comment type="subcellular location">
    <subcellularLocation>
        <location evidence="1">Membrane</location>
    </subcellularLocation>
</comment>
<keyword evidence="9" id="KW-0472">Membrane</keyword>
<evidence type="ECO:0000256" key="5">
    <source>
        <dbReference type="ARBA" id="ARBA00022679"/>
    </source>
</evidence>
<evidence type="ECO:0000256" key="7">
    <source>
        <dbReference type="ARBA" id="ARBA00022777"/>
    </source>
</evidence>
<dbReference type="Gene3D" id="1.10.510.10">
    <property type="entry name" value="Transferase(Phosphotransferase) domain 1"/>
    <property type="match status" value="1"/>
</dbReference>
<dbReference type="PANTHER" id="PTHR44329:SF298">
    <property type="entry name" value="MIXED LINEAGE KINASE DOMAIN-LIKE PROTEIN"/>
    <property type="match status" value="1"/>
</dbReference>
<dbReference type="Pfam" id="PF07714">
    <property type="entry name" value="PK_Tyr_Ser-Thr"/>
    <property type="match status" value="1"/>
</dbReference>
<evidence type="ECO:0000256" key="6">
    <source>
        <dbReference type="ARBA" id="ARBA00022741"/>
    </source>
</evidence>
<dbReference type="EC" id="2.7.11.1" evidence="3"/>
<evidence type="ECO:0000256" key="1">
    <source>
        <dbReference type="ARBA" id="ARBA00004370"/>
    </source>
</evidence>
<evidence type="ECO:0000313" key="16">
    <source>
        <dbReference type="Proteomes" id="UP001314263"/>
    </source>
</evidence>
<evidence type="ECO:0000256" key="13">
    <source>
        <dbReference type="SAM" id="MobiDB-lite"/>
    </source>
</evidence>
<dbReference type="PANTHER" id="PTHR44329">
    <property type="entry name" value="SERINE/THREONINE-PROTEIN KINASE TNNI3K-RELATED"/>
    <property type="match status" value="1"/>
</dbReference>
<evidence type="ECO:0000256" key="8">
    <source>
        <dbReference type="ARBA" id="ARBA00022840"/>
    </source>
</evidence>
<dbReference type="InterPro" id="IPR008271">
    <property type="entry name" value="Ser/Thr_kinase_AS"/>
</dbReference>
<keyword evidence="6 12" id="KW-0547">Nucleotide-binding</keyword>
<keyword evidence="16" id="KW-1185">Reference proteome</keyword>
<dbReference type="InterPro" id="IPR055164">
    <property type="entry name" value="EDR1/CTR1/ARMC3-like_pept-like"/>
</dbReference>
<dbReference type="FunFam" id="1.10.510.10:FF:000476">
    <property type="entry name" value="PAS domain-containing protein tyrosine kinase family protein"/>
    <property type="match status" value="1"/>
</dbReference>
<feature type="compositionally biased region" description="Polar residues" evidence="13">
    <location>
        <begin position="446"/>
        <end position="459"/>
    </location>
</feature>
<dbReference type="PROSITE" id="PS00108">
    <property type="entry name" value="PROTEIN_KINASE_ST"/>
    <property type="match status" value="1"/>
</dbReference>
<evidence type="ECO:0000256" key="3">
    <source>
        <dbReference type="ARBA" id="ARBA00012513"/>
    </source>
</evidence>
<keyword evidence="8 12" id="KW-0067">ATP-binding</keyword>
<accession>A0AAV1IG17</accession>